<reference evidence="3 4" key="1">
    <citation type="journal article" date="2014" name="Genome Biol. Evol.">
        <title>Comparative genomics and transcriptomics analyses reveal divergent lifestyle features of nematode endoparasitic fungus Hirsutella minnesotensis.</title>
        <authorList>
            <person name="Lai Y."/>
            <person name="Liu K."/>
            <person name="Zhang X."/>
            <person name="Zhang X."/>
            <person name="Li K."/>
            <person name="Wang N."/>
            <person name="Shu C."/>
            <person name="Wu Y."/>
            <person name="Wang C."/>
            <person name="Bushley K.E."/>
            <person name="Xiang M."/>
            <person name="Liu X."/>
        </authorList>
    </citation>
    <scope>NUCLEOTIDE SEQUENCE [LARGE SCALE GENOMIC DNA]</scope>
    <source>
        <strain evidence="3 4">3608</strain>
    </source>
</reference>
<feature type="region of interest" description="Disordered" evidence="1">
    <location>
        <begin position="138"/>
        <end position="157"/>
    </location>
</feature>
<keyword evidence="2" id="KW-0812">Transmembrane</keyword>
<keyword evidence="2" id="KW-1133">Transmembrane helix</keyword>
<feature type="region of interest" description="Disordered" evidence="1">
    <location>
        <begin position="34"/>
        <end position="99"/>
    </location>
</feature>
<accession>A0A0F7ZZC4</accession>
<proteinExistence type="predicted"/>
<keyword evidence="2" id="KW-0472">Membrane</keyword>
<evidence type="ECO:0000256" key="1">
    <source>
        <dbReference type="SAM" id="MobiDB-lite"/>
    </source>
</evidence>
<dbReference type="Proteomes" id="UP000054481">
    <property type="component" value="Unassembled WGS sequence"/>
</dbReference>
<evidence type="ECO:0000256" key="2">
    <source>
        <dbReference type="SAM" id="Phobius"/>
    </source>
</evidence>
<dbReference type="PANTHER" id="PTHR37848:SF1">
    <property type="entry name" value="SUN DOMAIN-CONTAINING PROTEIN"/>
    <property type="match status" value="1"/>
</dbReference>
<gene>
    <name evidence="3" type="ORF">HIM_06645</name>
</gene>
<evidence type="ECO:0000313" key="4">
    <source>
        <dbReference type="Proteomes" id="UP000054481"/>
    </source>
</evidence>
<feature type="region of interest" description="Disordered" evidence="1">
    <location>
        <begin position="333"/>
        <end position="378"/>
    </location>
</feature>
<dbReference type="OrthoDB" id="203796at2759"/>
<feature type="compositionally biased region" description="Basic and acidic residues" evidence="1">
    <location>
        <begin position="369"/>
        <end position="378"/>
    </location>
</feature>
<dbReference type="PANTHER" id="PTHR37848">
    <property type="entry name" value="EXPRESSED PROTEIN"/>
    <property type="match status" value="1"/>
</dbReference>
<protein>
    <submittedName>
        <fullName evidence="3">Uncharacterized protein</fullName>
    </submittedName>
</protein>
<feature type="transmembrane region" description="Helical" evidence="2">
    <location>
        <begin position="294"/>
        <end position="315"/>
    </location>
</feature>
<feature type="compositionally biased region" description="Basic residues" evidence="1">
    <location>
        <begin position="139"/>
        <end position="149"/>
    </location>
</feature>
<feature type="compositionally biased region" description="Basic residues" evidence="1">
    <location>
        <begin position="340"/>
        <end position="368"/>
    </location>
</feature>
<feature type="compositionally biased region" description="Acidic residues" evidence="1">
    <location>
        <begin position="54"/>
        <end position="63"/>
    </location>
</feature>
<keyword evidence="4" id="KW-1185">Reference proteome</keyword>
<dbReference type="EMBL" id="KQ030530">
    <property type="protein sequence ID" value="KJZ73977.1"/>
    <property type="molecule type" value="Genomic_DNA"/>
</dbReference>
<name>A0A0F7ZZC4_9HYPO</name>
<organism evidence="3 4">
    <name type="scientific">Hirsutella minnesotensis 3608</name>
    <dbReference type="NCBI Taxonomy" id="1043627"/>
    <lineage>
        <taxon>Eukaryota</taxon>
        <taxon>Fungi</taxon>
        <taxon>Dikarya</taxon>
        <taxon>Ascomycota</taxon>
        <taxon>Pezizomycotina</taxon>
        <taxon>Sordariomycetes</taxon>
        <taxon>Hypocreomycetidae</taxon>
        <taxon>Hypocreales</taxon>
        <taxon>Ophiocordycipitaceae</taxon>
        <taxon>Hirsutella</taxon>
    </lineage>
</organism>
<evidence type="ECO:0000313" key="3">
    <source>
        <dbReference type="EMBL" id="KJZ73977.1"/>
    </source>
</evidence>
<dbReference type="AlphaFoldDB" id="A0A0F7ZZC4"/>
<sequence length="435" mass="48969">MGNPPTDEALAASKTLSSSVLGETSSAIALHNTAASAGAAPPPAASTGRYFDDPTLDEHDDELPPLYSEHAEYNDDASLGPVDPLVPRGNDLRVQPFGHDGDGTTAYYIDSRLDSDPAFLFDHVQRLAAIPPRPFVRLRGTHRERRRRSGDKDRSGSDEVVDFDVRVELTHLLYTDIRQQQSWRELVAAGNLEKVRRGTVVPKRAPGFGGRGSAAEEGTPDVEQWCHRFCASPAGLKCFTLERRVVGWDWDLVRRRLEALVRATNYRGRAVVSFPVRNARVDVYNECRTNRWRLTGWVCFLFYATLLFLLSWPWLKLRTLRWETVAAEWHASQPTSVPGRPRRPARPGRPREGARRRRGSERRGRRARGRVEGGRRGHGRGESVLWLGRRPVLSVERGVESDFWNHGRRGRGVGRDWSGVCIAVLGWISMARVDF</sequence>